<evidence type="ECO:0000256" key="14">
    <source>
        <dbReference type="RuleBase" id="RU363047"/>
    </source>
</evidence>
<evidence type="ECO:0000256" key="5">
    <source>
        <dbReference type="ARBA" id="ARBA00022725"/>
    </source>
</evidence>
<protein>
    <recommendedName>
        <fullName evidence="14">Olfactory receptor</fullName>
    </recommendedName>
</protein>
<sequence>MQFNGPKLPFFLTMEPLGLSPVYPMFLLGLATYCLILVFNLTLILTIALNRQLHKPMFLLLINLPINDIMGATAFYPQLITSLLSQDGTISQPACFLQALLVHLYGGGTLLILTAMAYDRYVALCCPFRYSVIMSSGKVARIIAAVWLTDIIVIGTIFCLFVKLRFCRSAITDMYCNNPSLMKLMCEDTSINNYYGLFTAFLLQSIALFAMFFTYIHLLLTCLLNKRADTKSKAIRTCVTHLMVFFLFELTTLFTVVSHRFDEVSPFLRRSIGVSFLVFPPILNPLIYGLNTREIRTKVLHLLLNKVSPFILTRGPGKQTFNTNTHKSFLHSSSEIFILSN</sequence>
<evidence type="ECO:0000256" key="3">
    <source>
        <dbReference type="ARBA" id="ARBA00022606"/>
    </source>
</evidence>
<dbReference type="InterPro" id="IPR000725">
    <property type="entry name" value="Olfact_rcpt"/>
</dbReference>
<reference evidence="16" key="1">
    <citation type="submission" date="2025-08" db="UniProtKB">
        <authorList>
            <consortium name="Ensembl"/>
        </authorList>
    </citation>
    <scope>IDENTIFICATION</scope>
</reference>
<feature type="transmembrane region" description="Helical" evidence="14">
    <location>
        <begin position="241"/>
        <end position="261"/>
    </location>
</feature>
<keyword evidence="17" id="KW-1185">Reference proteome</keyword>
<dbReference type="Ensembl" id="ENSPKIT00000018420.1">
    <property type="protein sequence ID" value="ENSPKIP00000037455.1"/>
    <property type="gene ID" value="ENSPKIG00000015636.1"/>
</dbReference>
<keyword evidence="9" id="KW-1015">Disulfide bond</keyword>
<evidence type="ECO:0000256" key="1">
    <source>
        <dbReference type="ARBA" id="ARBA00004651"/>
    </source>
</evidence>
<evidence type="ECO:0000259" key="15">
    <source>
        <dbReference type="PROSITE" id="PS50262"/>
    </source>
</evidence>
<keyword evidence="6 14" id="KW-1133">Transmembrane helix</keyword>
<feature type="transmembrane region" description="Helical" evidence="14">
    <location>
        <begin position="96"/>
        <end position="118"/>
    </location>
</feature>
<keyword evidence="7 13" id="KW-0297">G-protein coupled receptor</keyword>
<comment type="subcellular location">
    <subcellularLocation>
        <location evidence="1 14">Cell membrane</location>
        <topology evidence="1 14">Multi-pass membrane protein</topology>
    </subcellularLocation>
</comment>
<keyword evidence="4 13" id="KW-0812">Transmembrane</keyword>
<feature type="domain" description="G-protein coupled receptors family 1 profile" evidence="15">
    <location>
        <begin position="39"/>
        <end position="288"/>
    </location>
</feature>
<dbReference type="GO" id="GO:0004984">
    <property type="term" value="F:olfactory receptor activity"/>
    <property type="evidence" value="ECO:0007669"/>
    <property type="project" value="InterPro"/>
</dbReference>
<dbReference type="GO" id="GO:0005549">
    <property type="term" value="F:odorant binding"/>
    <property type="evidence" value="ECO:0007669"/>
    <property type="project" value="TreeGrafter"/>
</dbReference>
<dbReference type="Proteomes" id="UP000261540">
    <property type="component" value="Unplaced"/>
</dbReference>
<keyword evidence="2 14" id="KW-1003">Cell membrane</keyword>
<keyword evidence="10 13" id="KW-0675">Receptor</keyword>
<dbReference type="KEGG" id="pki:111852178"/>
<evidence type="ECO:0000256" key="6">
    <source>
        <dbReference type="ARBA" id="ARBA00022989"/>
    </source>
</evidence>
<evidence type="ECO:0000256" key="7">
    <source>
        <dbReference type="ARBA" id="ARBA00023040"/>
    </source>
</evidence>
<comment type="similarity">
    <text evidence="13">Belongs to the G-protein coupled receptor 1 family.</text>
</comment>
<organism evidence="16 17">
    <name type="scientific">Paramormyrops kingsleyae</name>
    <dbReference type="NCBI Taxonomy" id="1676925"/>
    <lineage>
        <taxon>Eukaryota</taxon>
        <taxon>Metazoa</taxon>
        <taxon>Chordata</taxon>
        <taxon>Craniata</taxon>
        <taxon>Vertebrata</taxon>
        <taxon>Euteleostomi</taxon>
        <taxon>Actinopterygii</taxon>
        <taxon>Neopterygii</taxon>
        <taxon>Teleostei</taxon>
        <taxon>Osteoglossocephala</taxon>
        <taxon>Osteoglossomorpha</taxon>
        <taxon>Osteoglossiformes</taxon>
        <taxon>Mormyridae</taxon>
        <taxon>Paramormyrops</taxon>
    </lineage>
</organism>
<accession>A0A3B3T466</accession>
<evidence type="ECO:0000256" key="11">
    <source>
        <dbReference type="ARBA" id="ARBA00023180"/>
    </source>
</evidence>
<dbReference type="GeneTree" id="ENSGT00940000165062"/>
<evidence type="ECO:0000256" key="4">
    <source>
        <dbReference type="ARBA" id="ARBA00022692"/>
    </source>
</evidence>
<dbReference type="GO" id="GO:0005886">
    <property type="term" value="C:plasma membrane"/>
    <property type="evidence" value="ECO:0007669"/>
    <property type="project" value="UniProtKB-SubCell"/>
</dbReference>
<dbReference type="Gene3D" id="1.20.1070.10">
    <property type="entry name" value="Rhodopsin 7-helix transmembrane proteins"/>
    <property type="match status" value="1"/>
</dbReference>
<dbReference type="PANTHER" id="PTHR26451:SF854">
    <property type="entry name" value="ODORANT RECEPTOR-RELATED"/>
    <property type="match status" value="1"/>
</dbReference>
<keyword evidence="3 14" id="KW-0716">Sensory transduction</keyword>
<dbReference type="Pfam" id="PF13853">
    <property type="entry name" value="7tm_4"/>
    <property type="match status" value="1"/>
</dbReference>
<keyword evidence="5 14" id="KW-0552">Olfaction</keyword>
<dbReference type="PROSITE" id="PS00237">
    <property type="entry name" value="G_PROTEIN_RECEP_F1_1"/>
    <property type="match status" value="1"/>
</dbReference>
<dbReference type="PRINTS" id="PR00237">
    <property type="entry name" value="GPCRRHODOPSN"/>
</dbReference>
<feature type="transmembrane region" description="Helical" evidence="14">
    <location>
        <begin position="57"/>
        <end position="76"/>
    </location>
</feature>
<dbReference type="GO" id="GO:0004930">
    <property type="term" value="F:G protein-coupled receptor activity"/>
    <property type="evidence" value="ECO:0007669"/>
    <property type="project" value="UniProtKB-KW"/>
</dbReference>
<evidence type="ECO:0000313" key="16">
    <source>
        <dbReference type="Ensembl" id="ENSPKIP00000037455.1"/>
    </source>
</evidence>
<keyword evidence="11" id="KW-0325">Glycoprotein</keyword>
<dbReference type="AlphaFoldDB" id="A0A3B3T466"/>
<evidence type="ECO:0000256" key="12">
    <source>
        <dbReference type="ARBA" id="ARBA00023224"/>
    </source>
</evidence>
<evidence type="ECO:0000256" key="8">
    <source>
        <dbReference type="ARBA" id="ARBA00023136"/>
    </source>
</evidence>
<feature type="transmembrane region" description="Helical" evidence="14">
    <location>
        <begin position="267"/>
        <end position="288"/>
    </location>
</feature>
<feature type="transmembrane region" description="Helical" evidence="14">
    <location>
        <begin position="139"/>
        <end position="164"/>
    </location>
</feature>
<proteinExistence type="inferred from homology"/>
<dbReference type="InterPro" id="IPR052921">
    <property type="entry name" value="GPCR1_Superfamily_Member"/>
</dbReference>
<keyword evidence="12 13" id="KW-0807">Transducer</keyword>
<feature type="transmembrane region" description="Helical" evidence="14">
    <location>
        <begin position="194"/>
        <end position="220"/>
    </location>
</feature>
<dbReference type="PRINTS" id="PR00245">
    <property type="entry name" value="OLFACTORYR"/>
</dbReference>
<evidence type="ECO:0000256" key="9">
    <source>
        <dbReference type="ARBA" id="ARBA00023157"/>
    </source>
</evidence>
<feature type="transmembrane region" description="Helical" evidence="14">
    <location>
        <begin position="22"/>
        <end position="45"/>
    </location>
</feature>
<dbReference type="SUPFAM" id="SSF81321">
    <property type="entry name" value="Family A G protein-coupled receptor-like"/>
    <property type="match status" value="1"/>
</dbReference>
<dbReference type="OrthoDB" id="10254436at2759"/>
<reference evidence="16" key="2">
    <citation type="submission" date="2025-09" db="UniProtKB">
        <authorList>
            <consortium name="Ensembl"/>
        </authorList>
    </citation>
    <scope>IDENTIFICATION</scope>
</reference>
<dbReference type="InterPro" id="IPR017452">
    <property type="entry name" value="GPCR_Rhodpsn_7TM"/>
</dbReference>
<dbReference type="InterPro" id="IPR000276">
    <property type="entry name" value="GPCR_Rhodpsn"/>
</dbReference>
<dbReference type="PROSITE" id="PS50262">
    <property type="entry name" value="G_PROTEIN_RECEP_F1_2"/>
    <property type="match status" value="1"/>
</dbReference>
<evidence type="ECO:0000256" key="13">
    <source>
        <dbReference type="RuleBase" id="RU000688"/>
    </source>
</evidence>
<evidence type="ECO:0000313" key="17">
    <source>
        <dbReference type="Proteomes" id="UP000261540"/>
    </source>
</evidence>
<dbReference type="PANTHER" id="PTHR26451">
    <property type="entry name" value="G_PROTEIN_RECEP_F1_2 DOMAIN-CONTAINING PROTEIN"/>
    <property type="match status" value="1"/>
</dbReference>
<dbReference type="FunFam" id="1.20.1070.10:FF:000024">
    <property type="entry name" value="Olfactory receptor"/>
    <property type="match status" value="1"/>
</dbReference>
<keyword evidence="8 14" id="KW-0472">Membrane</keyword>
<evidence type="ECO:0000256" key="2">
    <source>
        <dbReference type="ARBA" id="ARBA00022475"/>
    </source>
</evidence>
<evidence type="ECO:0000256" key="10">
    <source>
        <dbReference type="ARBA" id="ARBA00023170"/>
    </source>
</evidence>
<name>A0A3B3T466_9TELE</name>